<feature type="region of interest" description="Disordered" evidence="1">
    <location>
        <begin position="81"/>
        <end position="112"/>
    </location>
</feature>
<accession>A0AAW9A5M5</accession>
<feature type="compositionally biased region" description="Low complexity" evidence="1">
    <location>
        <begin position="52"/>
        <end position="61"/>
    </location>
</feature>
<dbReference type="AlphaFoldDB" id="A0AAW9A5M5"/>
<evidence type="ECO:0000313" key="2">
    <source>
        <dbReference type="EMBL" id="MDW0116362.1"/>
    </source>
</evidence>
<evidence type="ECO:0008006" key="4">
    <source>
        <dbReference type="Google" id="ProtNLM"/>
    </source>
</evidence>
<comment type="caution">
    <text evidence="2">The sequence shown here is derived from an EMBL/GenBank/DDBJ whole genome shotgun (WGS) entry which is preliminary data.</text>
</comment>
<feature type="compositionally biased region" description="Low complexity" evidence="1">
    <location>
        <begin position="81"/>
        <end position="102"/>
    </location>
</feature>
<dbReference type="Proteomes" id="UP001271648">
    <property type="component" value="Unassembled WGS sequence"/>
</dbReference>
<proteinExistence type="predicted"/>
<dbReference type="RefSeq" id="WP_283733043.1">
    <property type="nucleotide sequence ID" value="NZ_CP125968.1"/>
</dbReference>
<dbReference type="PROSITE" id="PS51257">
    <property type="entry name" value="PROKAR_LIPOPROTEIN"/>
    <property type="match status" value="1"/>
</dbReference>
<feature type="region of interest" description="Disordered" evidence="1">
    <location>
        <begin position="26"/>
        <end position="61"/>
    </location>
</feature>
<keyword evidence="3" id="KW-1185">Reference proteome</keyword>
<name>A0AAW9A5M5_9BACL</name>
<gene>
    <name evidence="2" type="ORF">QTL97_05410</name>
</gene>
<protein>
    <recommendedName>
        <fullName evidence="4">Lipoprotein</fullName>
    </recommendedName>
</protein>
<reference evidence="2 3" key="1">
    <citation type="submission" date="2023-06" db="EMBL/GenBank/DDBJ databases">
        <title>Sporosarcina sp. nov., isolated from Korean traditional fermented seafood 'Jeotgal'.</title>
        <authorList>
            <person name="Yang A.I."/>
            <person name="Shin N.-R."/>
        </authorList>
    </citation>
    <scope>NUCLEOTIDE SEQUENCE [LARGE SCALE GENOMIC DNA]</scope>
    <source>
        <strain evidence="2 3">KCTC43456</strain>
    </source>
</reference>
<evidence type="ECO:0000313" key="3">
    <source>
        <dbReference type="Proteomes" id="UP001271648"/>
    </source>
</evidence>
<evidence type="ECO:0000256" key="1">
    <source>
        <dbReference type="SAM" id="MobiDB-lite"/>
    </source>
</evidence>
<sequence>MYKKAIPFVLVSGLILTACNNNVPKNNETPMEAIDRGTRDLTPRVNNGAGPNYDGINNGNGVNNGVNDNGIINDGNRTNNGILNNDNRNNGTMNDNTTTPNGVIDRNGTNNR</sequence>
<feature type="compositionally biased region" description="Basic and acidic residues" evidence="1">
    <location>
        <begin position="33"/>
        <end position="42"/>
    </location>
</feature>
<organism evidence="2 3">
    <name type="scientific">Sporosarcina thermotolerans</name>
    <dbReference type="NCBI Taxonomy" id="633404"/>
    <lineage>
        <taxon>Bacteria</taxon>
        <taxon>Bacillati</taxon>
        <taxon>Bacillota</taxon>
        <taxon>Bacilli</taxon>
        <taxon>Bacillales</taxon>
        <taxon>Caryophanaceae</taxon>
        <taxon>Sporosarcina</taxon>
    </lineage>
</organism>
<dbReference type="EMBL" id="JAUBDJ010000002">
    <property type="protein sequence ID" value="MDW0116362.1"/>
    <property type="molecule type" value="Genomic_DNA"/>
</dbReference>